<dbReference type="PROSITE" id="PS50104">
    <property type="entry name" value="TIR"/>
    <property type="match status" value="1"/>
</dbReference>
<keyword evidence="5" id="KW-1133">Transmembrane helix</keyword>
<dbReference type="OrthoDB" id="20872at2759"/>
<feature type="repeat" description="ANK" evidence="3">
    <location>
        <begin position="570"/>
        <end position="602"/>
    </location>
</feature>
<keyword evidence="1" id="KW-0677">Repeat</keyword>
<evidence type="ECO:0000259" key="6">
    <source>
        <dbReference type="PROSITE" id="PS50104"/>
    </source>
</evidence>
<dbReference type="Pfam" id="PF00023">
    <property type="entry name" value="Ank"/>
    <property type="match status" value="1"/>
</dbReference>
<keyword evidence="2 3" id="KW-0040">ANK repeat</keyword>
<dbReference type="SMART" id="SM00255">
    <property type="entry name" value="TIR"/>
    <property type="match status" value="1"/>
</dbReference>
<dbReference type="InterPro" id="IPR035897">
    <property type="entry name" value="Toll_tir_struct_dom_sf"/>
</dbReference>
<dbReference type="InterPro" id="IPR002110">
    <property type="entry name" value="Ankyrin_rpt"/>
</dbReference>
<feature type="compositionally biased region" description="Low complexity" evidence="4">
    <location>
        <begin position="16"/>
        <end position="33"/>
    </location>
</feature>
<dbReference type="PROSITE" id="PS50088">
    <property type="entry name" value="ANK_REPEAT"/>
    <property type="match status" value="5"/>
</dbReference>
<proteinExistence type="predicted"/>
<feature type="repeat" description="ANK" evidence="3">
    <location>
        <begin position="363"/>
        <end position="395"/>
    </location>
</feature>
<dbReference type="GO" id="GO:0007165">
    <property type="term" value="P:signal transduction"/>
    <property type="evidence" value="ECO:0007669"/>
    <property type="project" value="InterPro"/>
</dbReference>
<accession>A0A1V9YC60</accession>
<dbReference type="SUPFAM" id="SSF48403">
    <property type="entry name" value="Ankyrin repeat"/>
    <property type="match status" value="2"/>
</dbReference>
<feature type="transmembrane region" description="Helical" evidence="5">
    <location>
        <begin position="216"/>
        <end position="244"/>
    </location>
</feature>
<dbReference type="STRING" id="1202772.A0A1V9YC60"/>
<feature type="non-terminal residue" evidence="7">
    <location>
        <position position="1"/>
    </location>
</feature>
<dbReference type="PANTHER" id="PTHR24193:SF121">
    <property type="entry name" value="ADA2A-CONTAINING COMPLEX COMPONENT 3, ISOFORM D"/>
    <property type="match status" value="1"/>
</dbReference>
<sequence length="1068" mass="117992">GRVYPNPNQPRARSHAGAATATPTSTARPTAVPQTVSISSTAELSPPPAMPLSPDFKIHMLEEPEEHLGHGPRSLYNSDHDGLDMDAPHMRHGTSHRMSIVEMTERIPRFVLGLAYTRNSFFAKKLLLTGLGLFIVDVTAIVYLYMADDTGFAVTDQPTGCDNWVDFGITVFFTAPLIFVLFLPATGVRLFELFMRKNRTHFDVHAKVKFKVTRTWYLQFCEVIAALLILYYIFIILAIVDMVFGPSTFACSEVAPLLYAFIAFVVFFSLPAYIATFTRFREHIKMQLGAYKESNQTGDVRSHLATAKSPESRLRKRLYKAAEHCNAEELDAAIAEGRALMGDAFAQRMYSSTKLHLGFWSFSKKNPVHVAAGLGDTAALAKLSDAGFDLNALDKVGRVRFSTSDLFWFFARLVVERPWVATDADRHSKATLMTPLHCAVATSQVDTVRWLVEEKHVDVNVMAQSPHRADRLPPLFLAEHPRIVEILLSAGANHLVVPDPGHINCITALELGYLRENYAVCAVLEDWGSDVALTPMHAAAATGNMTKLQQFLKMKVNPNCLGEHGYIGVKCRTPLHWAAVNGQWSCASLLLAGGADPDFQDDMGRSPLHWAVRNNKLDVARILLDHGCDVNLLDKKGMTPIICAAVAERMDATLLKLLVSNGANINYQLRSNGDTALHLAIKHEKQETAISLVSCGANIMTTNHAGLRALDIATSTALQFAIKSAAGHRDVMISYTHSHAEFALKLRKSLEANNITAWLDTMDPSGIGGGSVWREEIAKGIANATLLVAILTDDYTRSEWCLKELACAKQVGTPVLPISTEHVRLNEELQVYLYTRQIVPFEPAITAVDNHNPRQVTYAYDDDKYQQQFRLLLDGIRDEVEKKRKAVALRSMDTLSPTGAMNNPQLAFALASPSMSPTAHADAKFVFIAHGDCHRSFVKRLYHELTTSKQIPVYVDLDAKGDPAARVHAAKEAILRCACVVVVLSAKSAQNEMLNDQLAFAEDKGRPIFPVVLHTDFTRLPPNQTYSLSRAPMHHFALDLGFHSSFDQLFADLGPHVDGRTSLVEGIV</sequence>
<dbReference type="Gene3D" id="1.25.40.20">
    <property type="entry name" value="Ankyrin repeat-containing domain"/>
    <property type="match status" value="2"/>
</dbReference>
<feature type="transmembrane region" description="Helical" evidence="5">
    <location>
        <begin position="126"/>
        <end position="147"/>
    </location>
</feature>
<dbReference type="GO" id="GO:0045944">
    <property type="term" value="P:positive regulation of transcription by RNA polymerase II"/>
    <property type="evidence" value="ECO:0007669"/>
    <property type="project" value="TreeGrafter"/>
</dbReference>
<dbReference type="Gene3D" id="3.40.50.10140">
    <property type="entry name" value="Toll/interleukin-1 receptor homology (TIR) domain"/>
    <property type="match status" value="2"/>
</dbReference>
<evidence type="ECO:0000256" key="3">
    <source>
        <dbReference type="PROSITE-ProRule" id="PRU00023"/>
    </source>
</evidence>
<dbReference type="PRINTS" id="PR01415">
    <property type="entry name" value="ANKYRIN"/>
</dbReference>
<dbReference type="EMBL" id="JNBR01002243">
    <property type="protein sequence ID" value="OQR83304.1"/>
    <property type="molecule type" value="Genomic_DNA"/>
</dbReference>
<dbReference type="Proteomes" id="UP000243579">
    <property type="component" value="Unassembled WGS sequence"/>
</dbReference>
<organism evidence="7 8">
    <name type="scientific">Achlya hypogyna</name>
    <name type="common">Oomycete</name>
    <name type="synonym">Protoachlya hypogyna</name>
    <dbReference type="NCBI Taxonomy" id="1202772"/>
    <lineage>
        <taxon>Eukaryota</taxon>
        <taxon>Sar</taxon>
        <taxon>Stramenopiles</taxon>
        <taxon>Oomycota</taxon>
        <taxon>Saprolegniomycetes</taxon>
        <taxon>Saprolegniales</taxon>
        <taxon>Achlyaceae</taxon>
        <taxon>Achlya</taxon>
    </lineage>
</organism>
<feature type="repeat" description="ANK" evidence="3">
    <location>
        <begin position="636"/>
        <end position="670"/>
    </location>
</feature>
<dbReference type="InterPro" id="IPR000157">
    <property type="entry name" value="TIR_dom"/>
</dbReference>
<dbReference type="GO" id="GO:0005634">
    <property type="term" value="C:nucleus"/>
    <property type="evidence" value="ECO:0007669"/>
    <property type="project" value="TreeGrafter"/>
</dbReference>
<dbReference type="SMART" id="SM00248">
    <property type="entry name" value="ANK"/>
    <property type="match status" value="8"/>
</dbReference>
<evidence type="ECO:0000256" key="4">
    <source>
        <dbReference type="SAM" id="MobiDB-lite"/>
    </source>
</evidence>
<feature type="repeat" description="ANK" evidence="3">
    <location>
        <begin position="603"/>
        <end position="635"/>
    </location>
</feature>
<dbReference type="PROSITE" id="PS50297">
    <property type="entry name" value="ANK_REP_REGION"/>
    <property type="match status" value="4"/>
</dbReference>
<dbReference type="PANTHER" id="PTHR24193">
    <property type="entry name" value="ANKYRIN REPEAT PROTEIN"/>
    <property type="match status" value="1"/>
</dbReference>
<dbReference type="Pfam" id="PF13637">
    <property type="entry name" value="Ank_4"/>
    <property type="match status" value="1"/>
</dbReference>
<feature type="domain" description="TIR" evidence="6">
    <location>
        <begin position="727"/>
        <end position="860"/>
    </location>
</feature>
<protein>
    <submittedName>
        <fullName evidence="7">Transient receptor potential Ca2 channel (TRP-CC) family protein</fullName>
    </submittedName>
</protein>
<evidence type="ECO:0000313" key="7">
    <source>
        <dbReference type="EMBL" id="OQR83304.1"/>
    </source>
</evidence>
<feature type="repeat" description="ANK" evidence="3">
    <location>
        <begin position="672"/>
        <end position="704"/>
    </location>
</feature>
<dbReference type="SUPFAM" id="SSF52200">
    <property type="entry name" value="Toll/Interleukin receptor TIR domain"/>
    <property type="match status" value="2"/>
</dbReference>
<keyword evidence="8" id="KW-1185">Reference proteome</keyword>
<evidence type="ECO:0000256" key="1">
    <source>
        <dbReference type="ARBA" id="ARBA00022737"/>
    </source>
</evidence>
<feature type="transmembrane region" description="Helical" evidence="5">
    <location>
        <begin position="256"/>
        <end position="277"/>
    </location>
</feature>
<keyword evidence="5" id="KW-0472">Membrane</keyword>
<dbReference type="InterPro" id="IPR050663">
    <property type="entry name" value="Ankyrin-SOCS_Box"/>
</dbReference>
<reference evidence="7 8" key="1">
    <citation type="journal article" date="2014" name="Genome Biol. Evol.">
        <title>The secreted proteins of Achlya hypogyna and Thraustotheca clavata identify the ancestral oomycete secretome and reveal gene acquisitions by horizontal gene transfer.</title>
        <authorList>
            <person name="Misner I."/>
            <person name="Blouin N."/>
            <person name="Leonard G."/>
            <person name="Richards T.A."/>
            <person name="Lane C.E."/>
        </authorList>
    </citation>
    <scope>NUCLEOTIDE SEQUENCE [LARGE SCALE GENOMIC DNA]</scope>
    <source>
        <strain evidence="7 8">ATCC 48635</strain>
    </source>
</reference>
<dbReference type="Pfam" id="PF13676">
    <property type="entry name" value="TIR_2"/>
    <property type="match status" value="2"/>
</dbReference>
<dbReference type="InterPro" id="IPR036770">
    <property type="entry name" value="Ankyrin_rpt-contain_sf"/>
</dbReference>
<dbReference type="Pfam" id="PF12796">
    <property type="entry name" value="Ank_2"/>
    <property type="match status" value="1"/>
</dbReference>
<comment type="caution">
    <text evidence="7">The sequence shown here is derived from an EMBL/GenBank/DDBJ whole genome shotgun (WGS) entry which is preliminary data.</text>
</comment>
<evidence type="ECO:0000313" key="8">
    <source>
        <dbReference type="Proteomes" id="UP000243579"/>
    </source>
</evidence>
<name>A0A1V9YC60_ACHHY</name>
<keyword evidence="7" id="KW-0675">Receptor</keyword>
<evidence type="ECO:0000256" key="2">
    <source>
        <dbReference type="ARBA" id="ARBA00023043"/>
    </source>
</evidence>
<dbReference type="AlphaFoldDB" id="A0A1V9YC60"/>
<feature type="transmembrane region" description="Helical" evidence="5">
    <location>
        <begin position="167"/>
        <end position="191"/>
    </location>
</feature>
<evidence type="ECO:0000256" key="5">
    <source>
        <dbReference type="SAM" id="Phobius"/>
    </source>
</evidence>
<feature type="compositionally biased region" description="Polar residues" evidence="4">
    <location>
        <begin position="34"/>
        <end position="43"/>
    </location>
</feature>
<keyword evidence="5" id="KW-0812">Transmembrane</keyword>
<feature type="region of interest" description="Disordered" evidence="4">
    <location>
        <begin position="1"/>
        <end position="55"/>
    </location>
</feature>
<dbReference type="GO" id="GO:0000976">
    <property type="term" value="F:transcription cis-regulatory region binding"/>
    <property type="evidence" value="ECO:0007669"/>
    <property type="project" value="TreeGrafter"/>
</dbReference>
<gene>
    <name evidence="7" type="ORF">ACHHYP_14864</name>
</gene>